<dbReference type="GO" id="GO:0019901">
    <property type="term" value="F:protein kinase binding"/>
    <property type="evidence" value="ECO:0007669"/>
    <property type="project" value="TreeGrafter"/>
</dbReference>
<accession>A0AAN8NPY8</accession>
<feature type="compositionally biased region" description="Basic residues" evidence="1">
    <location>
        <begin position="125"/>
        <end position="146"/>
    </location>
</feature>
<evidence type="ECO:0000256" key="1">
    <source>
        <dbReference type="SAM" id="MobiDB-lite"/>
    </source>
</evidence>
<feature type="region of interest" description="Disordered" evidence="1">
    <location>
        <begin position="1"/>
        <end position="26"/>
    </location>
</feature>
<protein>
    <recommendedName>
        <fullName evidence="4">PRKR-interacting protein 1</fullName>
    </recommendedName>
</protein>
<evidence type="ECO:0000313" key="2">
    <source>
        <dbReference type="EMBL" id="KAK6625007.1"/>
    </source>
</evidence>
<reference evidence="2 3" key="1">
    <citation type="submission" date="2023-10" db="EMBL/GenBank/DDBJ databases">
        <title>Genomes of two closely related lineages of the louse Polyplax serrata with different host specificities.</title>
        <authorList>
            <person name="Martinu J."/>
            <person name="Tarabai H."/>
            <person name="Stefka J."/>
            <person name="Hypsa V."/>
        </authorList>
    </citation>
    <scope>NUCLEOTIDE SEQUENCE [LARGE SCALE GENOMIC DNA]</scope>
    <source>
        <strain evidence="2">HR10_N</strain>
    </source>
</reference>
<organism evidence="2 3">
    <name type="scientific">Polyplax serrata</name>
    <name type="common">Common mouse louse</name>
    <dbReference type="NCBI Taxonomy" id="468196"/>
    <lineage>
        <taxon>Eukaryota</taxon>
        <taxon>Metazoa</taxon>
        <taxon>Ecdysozoa</taxon>
        <taxon>Arthropoda</taxon>
        <taxon>Hexapoda</taxon>
        <taxon>Insecta</taxon>
        <taxon>Pterygota</taxon>
        <taxon>Neoptera</taxon>
        <taxon>Paraneoptera</taxon>
        <taxon>Psocodea</taxon>
        <taxon>Troctomorpha</taxon>
        <taxon>Phthiraptera</taxon>
        <taxon>Anoplura</taxon>
        <taxon>Polyplacidae</taxon>
        <taxon>Polyplax</taxon>
    </lineage>
</organism>
<comment type="caution">
    <text evidence="2">The sequence shown here is derived from an EMBL/GenBank/DDBJ whole genome shotgun (WGS) entry which is preliminary data.</text>
</comment>
<dbReference type="AlphaFoldDB" id="A0AAN8NPY8"/>
<dbReference type="GO" id="GO:0003725">
    <property type="term" value="F:double-stranded RNA binding"/>
    <property type="evidence" value="ECO:0007669"/>
    <property type="project" value="InterPro"/>
</dbReference>
<dbReference type="Pfam" id="PF06658">
    <property type="entry name" value="DUF1168"/>
    <property type="match status" value="1"/>
</dbReference>
<dbReference type="Proteomes" id="UP001372834">
    <property type="component" value="Unassembled WGS sequence"/>
</dbReference>
<dbReference type="GO" id="GO:0004860">
    <property type="term" value="F:protein kinase inhibitor activity"/>
    <property type="evidence" value="ECO:0007669"/>
    <property type="project" value="TreeGrafter"/>
</dbReference>
<evidence type="ECO:0008006" key="4">
    <source>
        <dbReference type="Google" id="ProtNLM"/>
    </source>
</evidence>
<dbReference type="GO" id="GO:0005730">
    <property type="term" value="C:nucleolus"/>
    <property type="evidence" value="ECO:0007669"/>
    <property type="project" value="TreeGrafter"/>
</dbReference>
<dbReference type="EMBL" id="JAWJWE010000037">
    <property type="protein sequence ID" value="KAK6625007.1"/>
    <property type="molecule type" value="Genomic_DNA"/>
</dbReference>
<dbReference type="PANTHER" id="PTHR13507">
    <property type="entry name" value="PRKR-INTERACTING PROTEIN 1"/>
    <property type="match status" value="1"/>
</dbReference>
<evidence type="ECO:0000313" key="3">
    <source>
        <dbReference type="Proteomes" id="UP001372834"/>
    </source>
</evidence>
<name>A0AAN8NPY8_POLSC</name>
<sequence length="185" mass="21843">MYERATEDKKTKEGDDENEKKPSIKKYSDLQRLKLEKLMKNYDKAIVIPERPKEKNMSHVPEFIRNVMGSSAGAGSGEFHVYRHLRRKEYARQKFIQQKSEKEILDEAYKRKLEENARLAEERTAKKRAKRLKKKEKQKARGKKLNIKNEPMNESEQSECEDDQDKEKLQGSNDNHGVNQECEKT</sequence>
<dbReference type="PANTHER" id="PTHR13507:SF0">
    <property type="entry name" value="PRKR-INTERACTING PROTEIN 1"/>
    <property type="match status" value="1"/>
</dbReference>
<feature type="region of interest" description="Disordered" evidence="1">
    <location>
        <begin position="118"/>
        <end position="185"/>
    </location>
</feature>
<gene>
    <name evidence="2" type="ORF">RUM43_005298</name>
</gene>
<proteinExistence type="predicted"/>
<dbReference type="InterPro" id="IPR009548">
    <property type="entry name" value="Prkrip1"/>
</dbReference>